<accession>A0ACB8GHC9</accession>
<evidence type="ECO:0000313" key="1">
    <source>
        <dbReference type="EMBL" id="KAH9474837.1"/>
    </source>
</evidence>
<dbReference type="EMBL" id="JAFIQS020000013">
    <property type="protein sequence ID" value="KAH9474837.1"/>
    <property type="molecule type" value="Genomic_DNA"/>
</dbReference>
<gene>
    <name evidence="1" type="ORF">JR316_0013303</name>
</gene>
<proteinExistence type="predicted"/>
<protein>
    <submittedName>
        <fullName evidence="1">Uncharacterized protein</fullName>
    </submittedName>
</protein>
<reference evidence="1" key="1">
    <citation type="submission" date="2021-10" db="EMBL/GenBank/DDBJ databases">
        <title>Psilocybe cubensis genome.</title>
        <authorList>
            <person name="Mckernan K.J."/>
            <person name="Crawford S."/>
            <person name="Trippe A."/>
            <person name="Kane L.T."/>
            <person name="Mclaughlin S."/>
        </authorList>
    </citation>
    <scope>NUCLEOTIDE SEQUENCE</scope>
    <source>
        <strain evidence="1">MGC-MH-2018</strain>
    </source>
</reference>
<sequence length="580" mass="63313">MSCTDGIWLCTFGEWVGVIPLWGLDTDWSVTIGRVAAQVSAHILQPTEIPEGLLGARIYPFSSSKALATSFNTRIEKALTAIDTNKELKCPELADTLKGARWIHQSIDPFLNVKSVIQEGLKFLANHITDGMTRQQILDLQPKLWSFYEMQNLMPDLMDIIRKCEDNSALIGKVIDLVSSAAAHSQSDNLFKAHKLIPELIPYNLRVPLDLQAYKLACARVNRGYKHPAYAALLILRVKFAELADLNAREILVQCESLKADTKNGDTLDWPACLYDPDIPFDIDDEIQGLFRPLLGPQFVQRMLVGEANRLGGRASKGQIHKLVIAISGKTWPEVKSILKANRLYASILMLLLGLSDDDTWAKETVAWNIILPSEPVDYDKKSPPLEGSARNGCLRDPVEQRKAQMAAAAQAPAPAPPCAPAPALPRAPAPAPPRTLTPALPCAPAPAPPRTPTPEPAHNVSAPVLAKAFAAVLLAEPDLFRIPPDLPSKDSSSFSSKNERSPFLPAPIKIKLHAKRKVAPCRPGPKPTGTTFRPLRDRDEALPTPNSDATAANGKEPPAKKAKKGAQPKETRQPVRATL</sequence>
<name>A0ACB8GHC9_PSICU</name>
<organism evidence="1 2">
    <name type="scientific">Psilocybe cubensis</name>
    <name type="common">Psychedelic mushroom</name>
    <name type="synonym">Stropharia cubensis</name>
    <dbReference type="NCBI Taxonomy" id="181762"/>
    <lineage>
        <taxon>Eukaryota</taxon>
        <taxon>Fungi</taxon>
        <taxon>Dikarya</taxon>
        <taxon>Basidiomycota</taxon>
        <taxon>Agaricomycotina</taxon>
        <taxon>Agaricomycetes</taxon>
        <taxon>Agaricomycetidae</taxon>
        <taxon>Agaricales</taxon>
        <taxon>Agaricineae</taxon>
        <taxon>Strophariaceae</taxon>
        <taxon>Psilocybe</taxon>
    </lineage>
</organism>
<comment type="caution">
    <text evidence="1">The sequence shown here is derived from an EMBL/GenBank/DDBJ whole genome shotgun (WGS) entry which is preliminary data.</text>
</comment>
<keyword evidence="2" id="KW-1185">Reference proteome</keyword>
<dbReference type="Proteomes" id="UP000664032">
    <property type="component" value="Unassembled WGS sequence"/>
</dbReference>
<evidence type="ECO:0000313" key="2">
    <source>
        <dbReference type="Proteomes" id="UP000664032"/>
    </source>
</evidence>